<evidence type="ECO:0000313" key="1">
    <source>
        <dbReference type="EMBL" id="GIG52401.1"/>
    </source>
</evidence>
<proteinExistence type="predicted"/>
<dbReference type="Pfam" id="PF13367">
    <property type="entry name" value="PrsW-protease"/>
    <property type="match status" value="1"/>
</dbReference>
<sequence>MRLYLAVFAFGAIIAVSMCGDINELFARWSLSWYDVLSDDNHVEATLAVRPLRGINAGIVEELVKGAGVAIACLLARRHGPVEALRQQFADWPIEGLKQVLAIKDGQIIPIWNFWGEQ</sequence>
<protein>
    <submittedName>
        <fullName evidence="1">Uncharacterized protein</fullName>
    </submittedName>
</protein>
<dbReference type="InterPro" id="IPR026898">
    <property type="entry name" value="PrsW"/>
</dbReference>
<evidence type="ECO:0000313" key="2">
    <source>
        <dbReference type="Proteomes" id="UP000660611"/>
    </source>
</evidence>
<reference evidence="1" key="1">
    <citation type="submission" date="2021-01" db="EMBL/GenBank/DDBJ databases">
        <title>Whole genome shotgun sequence of Dactylosporangium siamense NBRC 106093.</title>
        <authorList>
            <person name="Komaki H."/>
            <person name="Tamura T."/>
        </authorList>
    </citation>
    <scope>NUCLEOTIDE SEQUENCE</scope>
    <source>
        <strain evidence="1">NBRC 106093</strain>
    </source>
</reference>
<keyword evidence="2" id="KW-1185">Reference proteome</keyword>
<dbReference type="GO" id="GO:0008233">
    <property type="term" value="F:peptidase activity"/>
    <property type="evidence" value="ECO:0007669"/>
    <property type="project" value="InterPro"/>
</dbReference>
<gene>
    <name evidence="1" type="ORF">Dsi01nite_104420</name>
</gene>
<dbReference type="AlphaFoldDB" id="A0A919Q014"/>
<accession>A0A919Q014</accession>
<comment type="caution">
    <text evidence="1">The sequence shown here is derived from an EMBL/GenBank/DDBJ whole genome shotgun (WGS) entry which is preliminary data.</text>
</comment>
<name>A0A919Q014_9ACTN</name>
<dbReference type="Proteomes" id="UP000660611">
    <property type="component" value="Unassembled WGS sequence"/>
</dbReference>
<organism evidence="1 2">
    <name type="scientific">Dactylosporangium siamense</name>
    <dbReference type="NCBI Taxonomy" id="685454"/>
    <lineage>
        <taxon>Bacteria</taxon>
        <taxon>Bacillati</taxon>
        <taxon>Actinomycetota</taxon>
        <taxon>Actinomycetes</taxon>
        <taxon>Micromonosporales</taxon>
        <taxon>Micromonosporaceae</taxon>
        <taxon>Dactylosporangium</taxon>
    </lineage>
</organism>
<dbReference type="EMBL" id="BONQ01000178">
    <property type="protein sequence ID" value="GIG52401.1"/>
    <property type="molecule type" value="Genomic_DNA"/>
</dbReference>